<gene>
    <name evidence="2" type="ORF">6_64</name>
</gene>
<proteinExistence type="predicted"/>
<evidence type="ECO:0000256" key="1">
    <source>
        <dbReference type="SAM" id="Phobius"/>
    </source>
</evidence>
<organism evidence="2">
    <name type="scientific">Mimiviridae sp. ChoanoV1</name>
    <dbReference type="NCBI Taxonomy" id="2596887"/>
    <lineage>
        <taxon>Viruses</taxon>
        <taxon>Varidnaviria</taxon>
        <taxon>Bamfordvirae</taxon>
        <taxon>Nucleocytoviricota</taxon>
        <taxon>Megaviricetes</taxon>
        <taxon>Imitervirales</taxon>
        <taxon>Schizomimiviridae</taxon>
    </lineage>
</organism>
<protein>
    <submittedName>
        <fullName evidence="2">Uncharacterized protein</fullName>
    </submittedName>
</protein>
<feature type="transmembrane region" description="Helical" evidence="1">
    <location>
        <begin position="84"/>
        <end position="103"/>
    </location>
</feature>
<evidence type="ECO:0000313" key="2">
    <source>
        <dbReference type="EMBL" id="QDY52352.1"/>
    </source>
</evidence>
<dbReference type="EMBL" id="MK250090">
    <property type="protein sequence ID" value="QDY52352.1"/>
    <property type="molecule type" value="Genomic_DNA"/>
</dbReference>
<reference evidence="2" key="1">
    <citation type="submission" date="2018-11" db="EMBL/GenBank/DDBJ databases">
        <title>A distinct lineage of giant viruses engineers rhodopsin photosystems in predatory marine eukaryotes.</title>
        <authorList>
            <person name="Needham D.M."/>
            <person name="Yoshizawa S."/>
            <person name="Hosaka T."/>
            <person name="Poirier C."/>
            <person name="Choi C.-J."/>
            <person name="Hehenberger E."/>
            <person name="Irwin N.A.T."/>
            <person name="Wilken S."/>
            <person name="Yung C.-M."/>
            <person name="Bachy C."/>
            <person name="Kurihara R."/>
            <person name="Nakajima Y."/>
            <person name="Kojima K."/>
            <person name="Kimura-Someya T."/>
            <person name="Leonard G."/>
            <person name="Malmstrom R.R."/>
            <person name="Mende D."/>
            <person name="Olson D.K."/>
            <person name="Sudo Y."/>
            <person name="Sudek S."/>
            <person name="Richards T.A."/>
            <person name="DeLong E.F."/>
            <person name="Keeling P.J."/>
            <person name="Santoro A.E."/>
            <person name="Shirouzu M."/>
            <person name="Iwasaki W."/>
            <person name="Worden A.Z."/>
        </authorList>
    </citation>
    <scope>NUCLEOTIDE SEQUENCE</scope>
</reference>
<keyword evidence="1" id="KW-0472">Membrane</keyword>
<keyword evidence="1" id="KW-1133">Transmembrane helix</keyword>
<feature type="transmembrane region" description="Helical" evidence="1">
    <location>
        <begin position="29"/>
        <end position="47"/>
    </location>
</feature>
<name>A0A5B8IJ37_9VIRU</name>
<accession>A0A5B8IJ37</accession>
<sequence length="104" mass="12092">MVHLLKYSISGIIGATLFILIYHFSLKKNSGLCALPFMGLFGLYTIYNNKGSVNKYLLKIVMFYSLYIFLFYGIYLLYKKTNKLNLSVGALLLLWFIMICYNIF</sequence>
<keyword evidence="1" id="KW-0812">Transmembrane</keyword>
<feature type="transmembrane region" description="Helical" evidence="1">
    <location>
        <begin position="56"/>
        <end position="78"/>
    </location>
</feature>
<feature type="transmembrane region" description="Helical" evidence="1">
    <location>
        <begin position="7"/>
        <end position="23"/>
    </location>
</feature>